<evidence type="ECO:0000313" key="3">
    <source>
        <dbReference type="Proteomes" id="UP000503441"/>
    </source>
</evidence>
<dbReference type="PROSITE" id="PS51272">
    <property type="entry name" value="SLH"/>
    <property type="match status" value="2"/>
</dbReference>
<organism evidence="2 3">
    <name type="scientific">Leucobacter coleopterorum</name>
    <dbReference type="NCBI Taxonomy" id="2714933"/>
    <lineage>
        <taxon>Bacteria</taxon>
        <taxon>Bacillati</taxon>
        <taxon>Actinomycetota</taxon>
        <taxon>Actinomycetes</taxon>
        <taxon>Micrococcales</taxon>
        <taxon>Microbacteriaceae</taxon>
        <taxon>Leucobacter</taxon>
    </lineage>
</organism>
<proteinExistence type="predicted"/>
<protein>
    <submittedName>
        <fullName evidence="2">S-layer homology domain-containing protein</fullName>
    </submittedName>
</protein>
<gene>
    <name evidence="2" type="ORF">G7066_15100</name>
</gene>
<keyword evidence="3" id="KW-1185">Reference proteome</keyword>
<sequence length="152" mass="17274">MTREAMAAFMFRMDGTSSYQAPKVSPFADVKPGDKFYREISWMHSQGLSTGTRQTSGKPLFQPKAALSREAMAAFMFRLEKPKAYQAPKVSVFSDMKPSDKFYREVSWMYASKLTTGYKAPNGSRSFGPKQSLTREAMAAFMYRLETTLRLK</sequence>
<feature type="domain" description="SLH" evidence="1">
    <location>
        <begin position="89"/>
        <end position="152"/>
    </location>
</feature>
<dbReference type="InterPro" id="IPR001119">
    <property type="entry name" value="SLH_dom"/>
</dbReference>
<accession>A0ABX6JZ14</accession>
<dbReference type="Pfam" id="PF00395">
    <property type="entry name" value="SLH"/>
    <property type="match status" value="2"/>
</dbReference>
<dbReference type="Proteomes" id="UP000503441">
    <property type="component" value="Chromosome"/>
</dbReference>
<evidence type="ECO:0000259" key="1">
    <source>
        <dbReference type="PROSITE" id="PS51272"/>
    </source>
</evidence>
<dbReference type="EMBL" id="CP049933">
    <property type="protein sequence ID" value="QIM19569.1"/>
    <property type="molecule type" value="Genomic_DNA"/>
</dbReference>
<evidence type="ECO:0000313" key="2">
    <source>
        <dbReference type="EMBL" id="QIM19569.1"/>
    </source>
</evidence>
<reference evidence="2 3" key="1">
    <citation type="submission" date="2020-03" db="EMBL/GenBank/DDBJ databases">
        <title>Leucobacter sp. nov., isolated from beetles.</title>
        <authorList>
            <person name="Hyun D.-W."/>
            <person name="Bae J.-W."/>
        </authorList>
    </citation>
    <scope>NUCLEOTIDE SEQUENCE [LARGE SCALE GENOMIC DNA]</scope>
    <source>
        <strain evidence="2 3">HDW9A</strain>
    </source>
</reference>
<feature type="domain" description="SLH" evidence="1">
    <location>
        <begin position="23"/>
        <end position="88"/>
    </location>
</feature>
<name>A0ABX6JZ14_9MICO</name>